<evidence type="ECO:0000313" key="2">
    <source>
        <dbReference type="EMBL" id="MFD0803417.1"/>
    </source>
</evidence>
<dbReference type="Pfam" id="PF06283">
    <property type="entry name" value="ThuA"/>
    <property type="match status" value="1"/>
</dbReference>
<evidence type="ECO:0000313" key="3">
    <source>
        <dbReference type="Proteomes" id="UP001596956"/>
    </source>
</evidence>
<reference evidence="3" key="1">
    <citation type="journal article" date="2019" name="Int. J. Syst. Evol. Microbiol.">
        <title>The Global Catalogue of Microorganisms (GCM) 10K type strain sequencing project: providing services to taxonomists for standard genome sequencing and annotation.</title>
        <authorList>
            <consortium name="The Broad Institute Genomics Platform"/>
            <consortium name="The Broad Institute Genome Sequencing Center for Infectious Disease"/>
            <person name="Wu L."/>
            <person name="Ma J."/>
        </authorList>
    </citation>
    <scope>NUCLEOTIDE SEQUENCE [LARGE SCALE GENOMIC DNA]</scope>
    <source>
        <strain evidence="3">CCUG 63369</strain>
    </source>
</reference>
<dbReference type="EMBL" id="JBHTHR010000882">
    <property type="protein sequence ID" value="MFD0803417.1"/>
    <property type="molecule type" value="Genomic_DNA"/>
</dbReference>
<sequence length="49" mass="5259">MERVLVFSRTTGYRHDSIPAGVAALEELGRRHGFEVDASEDAAALSGGR</sequence>
<gene>
    <name evidence="2" type="ORF">ACFQZU_19105</name>
</gene>
<dbReference type="Gene3D" id="3.40.50.880">
    <property type="match status" value="1"/>
</dbReference>
<dbReference type="Proteomes" id="UP001596956">
    <property type="component" value="Unassembled WGS sequence"/>
</dbReference>
<name>A0ABW3BJ47_9ACTN</name>
<feature type="domain" description="ThuA-like" evidence="1">
    <location>
        <begin position="3"/>
        <end position="45"/>
    </location>
</feature>
<dbReference type="InterPro" id="IPR029062">
    <property type="entry name" value="Class_I_gatase-like"/>
</dbReference>
<protein>
    <submittedName>
        <fullName evidence="2">ThuA domain-containing protein</fullName>
    </submittedName>
</protein>
<keyword evidence="3" id="KW-1185">Reference proteome</keyword>
<evidence type="ECO:0000259" key="1">
    <source>
        <dbReference type="Pfam" id="PF06283"/>
    </source>
</evidence>
<dbReference type="InterPro" id="IPR029010">
    <property type="entry name" value="ThuA-like"/>
</dbReference>
<feature type="non-terminal residue" evidence="2">
    <location>
        <position position="49"/>
    </location>
</feature>
<proteinExistence type="predicted"/>
<comment type="caution">
    <text evidence="2">The sequence shown here is derived from an EMBL/GenBank/DDBJ whole genome shotgun (WGS) entry which is preliminary data.</text>
</comment>
<accession>A0ABW3BJ47</accession>
<organism evidence="2 3">
    <name type="scientific">Streptomonospora algeriensis</name>
    <dbReference type="NCBI Taxonomy" id="995084"/>
    <lineage>
        <taxon>Bacteria</taxon>
        <taxon>Bacillati</taxon>
        <taxon>Actinomycetota</taxon>
        <taxon>Actinomycetes</taxon>
        <taxon>Streptosporangiales</taxon>
        <taxon>Nocardiopsidaceae</taxon>
        <taxon>Streptomonospora</taxon>
    </lineage>
</organism>